<proteinExistence type="predicted"/>
<protein>
    <submittedName>
        <fullName evidence="2">Uncharacterized protein</fullName>
    </submittedName>
</protein>
<dbReference type="EMBL" id="LT629736">
    <property type="protein sequence ID" value="SDS85072.1"/>
    <property type="molecule type" value="Genomic_DNA"/>
</dbReference>
<evidence type="ECO:0000313" key="3">
    <source>
        <dbReference type="Proteomes" id="UP000243207"/>
    </source>
</evidence>
<name>A0A1H1VJU9_9GAMM</name>
<dbReference type="AlphaFoldDB" id="A0A1H1VJU9"/>
<keyword evidence="1" id="KW-0812">Transmembrane</keyword>
<accession>A0A1H1VJU9</accession>
<dbReference type="STRING" id="487184.SAMN05216421_2323"/>
<feature type="transmembrane region" description="Helical" evidence="1">
    <location>
        <begin position="128"/>
        <end position="149"/>
    </location>
</feature>
<dbReference type="Proteomes" id="UP000243207">
    <property type="component" value="Chromosome I"/>
</dbReference>
<reference evidence="3" key="1">
    <citation type="submission" date="2016-10" db="EMBL/GenBank/DDBJ databases">
        <authorList>
            <person name="Varghese N."/>
            <person name="Submissions S."/>
        </authorList>
    </citation>
    <scope>NUCLEOTIDE SEQUENCE [LARGE SCALE GENOMIC DNA]</scope>
    <source>
        <strain evidence="3">NRRL B-51270</strain>
    </source>
</reference>
<evidence type="ECO:0000313" key="2">
    <source>
        <dbReference type="EMBL" id="SDS85072.1"/>
    </source>
</evidence>
<dbReference type="RefSeq" id="WP_093394815.1">
    <property type="nucleotide sequence ID" value="NZ_LT629736.1"/>
</dbReference>
<evidence type="ECO:0000256" key="1">
    <source>
        <dbReference type="SAM" id="Phobius"/>
    </source>
</evidence>
<feature type="transmembrane region" description="Helical" evidence="1">
    <location>
        <begin position="40"/>
        <end position="59"/>
    </location>
</feature>
<sequence>MSKEDIVAIASRLFSVFLFVLAVRSGTLIASATGYDHKSLLLATLFGAAFTLAIAVVLWRFPLSIARKLLPVTDGGGTKVSTDTTPILEIGCTLLGLWLFASALSDVVQWSLYWLIISNQGYGESVSASQIGSIIASFAELVFALWLVLGYKGVLGFIYRVRLLGARS</sequence>
<feature type="transmembrane region" description="Helical" evidence="1">
    <location>
        <begin position="95"/>
        <end position="116"/>
    </location>
</feature>
<gene>
    <name evidence="2" type="ORF">SAMN05216421_2323</name>
</gene>
<keyword evidence="3" id="KW-1185">Reference proteome</keyword>
<organism evidence="2 3">
    <name type="scientific">Halopseudomonas xinjiangensis</name>
    <dbReference type="NCBI Taxonomy" id="487184"/>
    <lineage>
        <taxon>Bacteria</taxon>
        <taxon>Pseudomonadati</taxon>
        <taxon>Pseudomonadota</taxon>
        <taxon>Gammaproteobacteria</taxon>
        <taxon>Pseudomonadales</taxon>
        <taxon>Pseudomonadaceae</taxon>
        <taxon>Halopseudomonas</taxon>
    </lineage>
</organism>
<keyword evidence="1" id="KW-1133">Transmembrane helix</keyword>
<keyword evidence="1" id="KW-0472">Membrane</keyword>
<dbReference type="OrthoDB" id="5986216at2"/>